<keyword evidence="1" id="KW-0808">Transferase</keyword>
<dbReference type="EMBL" id="JALNMJ010000020">
    <property type="protein sequence ID" value="MCK7615019.1"/>
    <property type="molecule type" value="Genomic_DNA"/>
</dbReference>
<name>A0ABT0H013_9HYPH</name>
<comment type="catalytic activity">
    <reaction evidence="6">
        <text>L-threonyl-[protein] + ATP = 3-O-(5'-adenylyl)-L-threonyl-[protein] + diphosphate</text>
        <dbReference type="Rhea" id="RHEA:54292"/>
        <dbReference type="Rhea" id="RHEA-COMP:11060"/>
        <dbReference type="Rhea" id="RHEA-COMP:13847"/>
        <dbReference type="ChEBI" id="CHEBI:30013"/>
        <dbReference type="ChEBI" id="CHEBI:30616"/>
        <dbReference type="ChEBI" id="CHEBI:33019"/>
        <dbReference type="ChEBI" id="CHEBI:138113"/>
        <dbReference type="EC" id="2.7.7.108"/>
    </reaction>
</comment>
<evidence type="ECO:0000256" key="2">
    <source>
        <dbReference type="ARBA" id="ARBA00022695"/>
    </source>
</evidence>
<dbReference type="Proteomes" id="UP001431221">
    <property type="component" value="Unassembled WGS sequence"/>
</dbReference>
<proteinExistence type="predicted"/>
<evidence type="ECO:0000256" key="3">
    <source>
        <dbReference type="ARBA" id="ARBA00022741"/>
    </source>
</evidence>
<evidence type="ECO:0000256" key="5">
    <source>
        <dbReference type="ARBA" id="ARBA00034531"/>
    </source>
</evidence>
<keyword evidence="2" id="KW-0548">Nucleotidyltransferase</keyword>
<dbReference type="InterPro" id="IPR036597">
    <property type="entry name" value="Fido-like_dom_sf"/>
</dbReference>
<dbReference type="SUPFAM" id="SSF140931">
    <property type="entry name" value="Fic-like"/>
    <property type="match status" value="1"/>
</dbReference>
<evidence type="ECO:0000259" key="9">
    <source>
        <dbReference type="PROSITE" id="PS51459"/>
    </source>
</evidence>
<evidence type="ECO:0000256" key="1">
    <source>
        <dbReference type="ARBA" id="ARBA00022679"/>
    </source>
</evidence>
<accession>A0ABT0H013</accession>
<sequence>MAFDPFGDHAEKGYLRNFAGASDPDVVKRLEHRSVVSNIEEALANLQTGKPLTYRDVLKTHETLFKDIYPWAGKDRFNVAREEAELTGDASKRNLGGIVTKGPVTFMPSSHTERGVDYALMIGNNPEKMRSSPGEVMGHLAYAHPFLDGNGRTLMAVHSELASRAGIHIDWSQTTKADYLAALTSEINDPGSLDSYLKPFVREGALSLTDRQEVFSSLQGLSKPDDRPTLTIIAGPEGSGRDEAVSEIKLESASDFVKNPADQLNAIKSGKSLTVSSALSDDRTGDLVDQAKAAGFEIHVNFVGKEGLGEGMKQSLQGLSQLSGQVDSVRFFENEGSKVRELAHVTDASLVMKEPTSWAVDAVLDGLSAKLAKTDQLSEKRQHLDRIIEAANAGTDAHKAIAERAEAYKQKLEGLQAPERERAAPRRSDDGYGL</sequence>
<dbReference type="InterPro" id="IPR003812">
    <property type="entry name" value="Fido"/>
</dbReference>
<feature type="domain" description="Fido" evidence="9">
    <location>
        <begin position="52"/>
        <end position="203"/>
    </location>
</feature>
<dbReference type="RefSeq" id="WP_248157944.1">
    <property type="nucleotide sequence ID" value="NZ_JALNMJ010000020.1"/>
</dbReference>
<keyword evidence="3" id="KW-0547">Nucleotide-binding</keyword>
<dbReference type="EC" id="2.7.7.108" evidence="5"/>
<feature type="region of interest" description="Disordered" evidence="8">
    <location>
        <begin position="411"/>
        <end position="434"/>
    </location>
</feature>
<comment type="catalytic activity">
    <reaction evidence="7">
        <text>L-tyrosyl-[protein] + ATP = O-(5'-adenylyl)-L-tyrosyl-[protein] + diphosphate</text>
        <dbReference type="Rhea" id="RHEA:54288"/>
        <dbReference type="Rhea" id="RHEA-COMP:10136"/>
        <dbReference type="Rhea" id="RHEA-COMP:13846"/>
        <dbReference type="ChEBI" id="CHEBI:30616"/>
        <dbReference type="ChEBI" id="CHEBI:33019"/>
        <dbReference type="ChEBI" id="CHEBI:46858"/>
        <dbReference type="ChEBI" id="CHEBI:83624"/>
        <dbReference type="EC" id="2.7.7.108"/>
    </reaction>
</comment>
<comment type="caution">
    <text evidence="10">The sequence shown here is derived from an EMBL/GenBank/DDBJ whole genome shotgun (WGS) entry which is preliminary data.</text>
</comment>
<evidence type="ECO:0000256" key="4">
    <source>
        <dbReference type="ARBA" id="ARBA00022840"/>
    </source>
</evidence>
<dbReference type="Pfam" id="PF02661">
    <property type="entry name" value="Fic"/>
    <property type="match status" value="1"/>
</dbReference>
<evidence type="ECO:0000313" key="10">
    <source>
        <dbReference type="EMBL" id="MCK7615019.1"/>
    </source>
</evidence>
<keyword evidence="11" id="KW-1185">Reference proteome</keyword>
<evidence type="ECO:0000256" key="8">
    <source>
        <dbReference type="SAM" id="MobiDB-lite"/>
    </source>
</evidence>
<evidence type="ECO:0000313" key="11">
    <source>
        <dbReference type="Proteomes" id="UP001431221"/>
    </source>
</evidence>
<evidence type="ECO:0000256" key="7">
    <source>
        <dbReference type="ARBA" id="ARBA00048696"/>
    </source>
</evidence>
<dbReference type="PANTHER" id="PTHR39560:SF1">
    <property type="entry name" value="PROTEIN ADENYLYLTRANSFERASE FIC-RELATED"/>
    <property type="match status" value="1"/>
</dbReference>
<keyword evidence="4" id="KW-0067">ATP-binding</keyword>
<dbReference type="PROSITE" id="PS51459">
    <property type="entry name" value="FIDO"/>
    <property type="match status" value="1"/>
</dbReference>
<protein>
    <recommendedName>
        <fullName evidence="5">protein adenylyltransferase</fullName>
        <ecNumber evidence="5">2.7.7.108</ecNumber>
    </recommendedName>
</protein>
<gene>
    <name evidence="10" type="ORF">M0H32_22875</name>
</gene>
<organism evidence="10 11">
    <name type="scientific">Roseibium sediminicola</name>
    <dbReference type="NCBI Taxonomy" id="2933272"/>
    <lineage>
        <taxon>Bacteria</taxon>
        <taxon>Pseudomonadati</taxon>
        <taxon>Pseudomonadota</taxon>
        <taxon>Alphaproteobacteria</taxon>
        <taxon>Hyphomicrobiales</taxon>
        <taxon>Stappiaceae</taxon>
        <taxon>Roseibium</taxon>
    </lineage>
</organism>
<evidence type="ECO:0000256" key="6">
    <source>
        <dbReference type="ARBA" id="ARBA00047939"/>
    </source>
</evidence>
<reference evidence="10" key="1">
    <citation type="submission" date="2022-04" db="EMBL/GenBank/DDBJ databases">
        <title>Roseibium sp. CAU 1639 isolated from mud.</title>
        <authorList>
            <person name="Kim W."/>
        </authorList>
    </citation>
    <scope>NUCLEOTIDE SEQUENCE</scope>
    <source>
        <strain evidence="10">CAU 1639</strain>
    </source>
</reference>
<dbReference type="Gene3D" id="1.10.3290.10">
    <property type="entry name" value="Fido-like domain"/>
    <property type="match status" value="1"/>
</dbReference>
<dbReference type="PANTHER" id="PTHR39560">
    <property type="entry name" value="PROTEIN ADENYLYLTRANSFERASE FIC-RELATED"/>
    <property type="match status" value="1"/>
</dbReference>